<dbReference type="Pfam" id="PF13639">
    <property type="entry name" value="zf-RING_2"/>
    <property type="match status" value="1"/>
</dbReference>
<keyword evidence="5 8" id="KW-0863">Zinc-finger</keyword>
<keyword evidence="6" id="KW-0833">Ubl conjugation pathway</keyword>
<feature type="compositionally biased region" description="Low complexity" evidence="9">
    <location>
        <begin position="167"/>
        <end position="192"/>
    </location>
</feature>
<evidence type="ECO:0000256" key="4">
    <source>
        <dbReference type="ARBA" id="ARBA00022723"/>
    </source>
</evidence>
<comment type="catalytic activity">
    <reaction evidence="1">
        <text>S-ubiquitinyl-[E2 ubiquitin-conjugating enzyme]-L-cysteine + [acceptor protein]-L-lysine = [E2 ubiquitin-conjugating enzyme]-L-cysteine + N(6)-ubiquitinyl-[acceptor protein]-L-lysine.</text>
        <dbReference type="EC" id="2.3.2.27"/>
    </reaction>
</comment>
<evidence type="ECO:0000256" key="7">
    <source>
        <dbReference type="ARBA" id="ARBA00022833"/>
    </source>
</evidence>
<name>A0A445GRN9_GLYSO</name>
<dbReference type="GO" id="GO:0061630">
    <property type="term" value="F:ubiquitin protein ligase activity"/>
    <property type="evidence" value="ECO:0007669"/>
    <property type="project" value="UniProtKB-EC"/>
</dbReference>
<evidence type="ECO:0000256" key="5">
    <source>
        <dbReference type="ARBA" id="ARBA00022771"/>
    </source>
</evidence>
<accession>A0A445GRN9</accession>
<organism evidence="11 12">
    <name type="scientific">Glycine soja</name>
    <name type="common">Wild soybean</name>
    <dbReference type="NCBI Taxonomy" id="3848"/>
    <lineage>
        <taxon>Eukaryota</taxon>
        <taxon>Viridiplantae</taxon>
        <taxon>Streptophyta</taxon>
        <taxon>Embryophyta</taxon>
        <taxon>Tracheophyta</taxon>
        <taxon>Spermatophyta</taxon>
        <taxon>Magnoliopsida</taxon>
        <taxon>eudicotyledons</taxon>
        <taxon>Gunneridae</taxon>
        <taxon>Pentapetalae</taxon>
        <taxon>rosids</taxon>
        <taxon>fabids</taxon>
        <taxon>Fabales</taxon>
        <taxon>Fabaceae</taxon>
        <taxon>Papilionoideae</taxon>
        <taxon>50 kb inversion clade</taxon>
        <taxon>NPAAA clade</taxon>
        <taxon>indigoferoid/millettioid clade</taxon>
        <taxon>Phaseoleae</taxon>
        <taxon>Glycine</taxon>
        <taxon>Glycine subgen. Soja</taxon>
    </lineage>
</organism>
<evidence type="ECO:0000256" key="6">
    <source>
        <dbReference type="ARBA" id="ARBA00022786"/>
    </source>
</evidence>
<sequence>MANFTSSSSSLTHIPPISAPSSVAFDDSSEDSCSICLEPFTFYNPSDVTCCKHEYHLPCIIEWSKRSKECPICWQSLALKDPDCQELLAAVEAQKRMILRNLANSRAPLGQLNDGHDFCSDDPDYDQIMRRLDSAVKRVRYVPGQERKRSPGAGTSKVLGNSSMHVSGLQTTLTTSPSGGSSPASGVPSTVSIQPPALNTNPDSARRPNTSDMFSFPKSFKSKFSSASARYKESISKGTRDLKEKLLAHNVSVKELSKGVQREMNAGIAGVVRMIERLDLSSKRSSSPLIAVHSGATSDFPSSRKPVEENGIGGSPSKESGGAVHDVSSDVLPLVTNMQSFQTETPPFVQSGHGKL</sequence>
<evidence type="ECO:0000256" key="8">
    <source>
        <dbReference type="PROSITE-ProRule" id="PRU00175"/>
    </source>
</evidence>
<proteinExistence type="predicted"/>
<evidence type="ECO:0000256" key="9">
    <source>
        <dbReference type="SAM" id="MobiDB-lite"/>
    </source>
</evidence>
<dbReference type="SUPFAM" id="SSF57850">
    <property type="entry name" value="RING/U-box"/>
    <property type="match status" value="1"/>
</dbReference>
<evidence type="ECO:0000256" key="2">
    <source>
        <dbReference type="ARBA" id="ARBA00012483"/>
    </source>
</evidence>
<dbReference type="InterPro" id="IPR013083">
    <property type="entry name" value="Znf_RING/FYVE/PHD"/>
</dbReference>
<feature type="region of interest" description="Disordered" evidence="9">
    <location>
        <begin position="293"/>
        <end position="328"/>
    </location>
</feature>
<feature type="compositionally biased region" description="Polar residues" evidence="9">
    <location>
        <begin position="197"/>
        <end position="213"/>
    </location>
</feature>
<dbReference type="PROSITE" id="PS50089">
    <property type="entry name" value="ZF_RING_2"/>
    <property type="match status" value="1"/>
</dbReference>
<evidence type="ECO:0000313" key="12">
    <source>
        <dbReference type="Proteomes" id="UP000289340"/>
    </source>
</evidence>
<dbReference type="EMBL" id="QZWG01000015">
    <property type="protein sequence ID" value="RZB64007.1"/>
    <property type="molecule type" value="Genomic_DNA"/>
</dbReference>
<evidence type="ECO:0000256" key="3">
    <source>
        <dbReference type="ARBA" id="ARBA00022679"/>
    </source>
</evidence>
<protein>
    <recommendedName>
        <fullName evidence="2">RING-type E3 ubiquitin transferase</fullName>
        <ecNumber evidence="2">2.3.2.27</ecNumber>
    </recommendedName>
</protein>
<keyword evidence="7" id="KW-0862">Zinc</keyword>
<dbReference type="Gramene" id="XM_028345713.1">
    <property type="protein sequence ID" value="XP_028201514.1"/>
    <property type="gene ID" value="LOC114385689"/>
</dbReference>
<dbReference type="EC" id="2.3.2.27" evidence="2"/>
<dbReference type="AlphaFoldDB" id="A0A445GRN9"/>
<feature type="region of interest" description="Disordered" evidence="9">
    <location>
        <begin position="142"/>
        <end position="216"/>
    </location>
</feature>
<evidence type="ECO:0000259" key="10">
    <source>
        <dbReference type="PROSITE" id="PS50089"/>
    </source>
</evidence>
<evidence type="ECO:0000256" key="1">
    <source>
        <dbReference type="ARBA" id="ARBA00000900"/>
    </source>
</evidence>
<dbReference type="GO" id="GO:0008270">
    <property type="term" value="F:zinc ion binding"/>
    <property type="evidence" value="ECO:0007669"/>
    <property type="project" value="UniProtKB-KW"/>
</dbReference>
<comment type="caution">
    <text evidence="11">The sequence shown here is derived from an EMBL/GenBank/DDBJ whole genome shotgun (WGS) entry which is preliminary data.</text>
</comment>
<dbReference type="PANTHER" id="PTHR46463">
    <property type="entry name" value="ZINC FINGER, RING/FYVE/PHD-TYPE"/>
    <property type="match status" value="1"/>
</dbReference>
<dbReference type="SMART" id="SM00184">
    <property type="entry name" value="RING"/>
    <property type="match status" value="1"/>
</dbReference>
<dbReference type="InterPro" id="IPR001841">
    <property type="entry name" value="Znf_RING"/>
</dbReference>
<evidence type="ECO:0000313" key="11">
    <source>
        <dbReference type="EMBL" id="RZB64007.1"/>
    </source>
</evidence>
<reference evidence="11 12" key="1">
    <citation type="submission" date="2018-09" db="EMBL/GenBank/DDBJ databases">
        <title>A high-quality reference genome of wild soybean provides a powerful tool to mine soybean genomes.</title>
        <authorList>
            <person name="Xie M."/>
            <person name="Chung C.Y.L."/>
            <person name="Li M.-W."/>
            <person name="Wong F.-L."/>
            <person name="Chan T.-F."/>
            <person name="Lam H.-M."/>
        </authorList>
    </citation>
    <scope>NUCLEOTIDE SEQUENCE [LARGE SCALE GENOMIC DNA]</scope>
    <source>
        <strain evidence="12">cv. W05</strain>
        <tissue evidence="11">Hypocotyl of etiolated seedlings</tissue>
    </source>
</reference>
<keyword evidence="4" id="KW-0479">Metal-binding</keyword>
<feature type="domain" description="RING-type" evidence="10">
    <location>
        <begin position="33"/>
        <end position="73"/>
    </location>
</feature>
<dbReference type="PANTHER" id="PTHR46463:SF72">
    <property type="entry name" value="UBIQUITIN-PROTEIN LIGASE RHF2A, PUTATIVE-RELATED"/>
    <property type="match status" value="1"/>
</dbReference>
<keyword evidence="12" id="KW-1185">Reference proteome</keyword>
<dbReference type="Gene3D" id="3.30.40.10">
    <property type="entry name" value="Zinc/RING finger domain, C3HC4 (zinc finger)"/>
    <property type="match status" value="1"/>
</dbReference>
<dbReference type="Proteomes" id="UP000289340">
    <property type="component" value="Chromosome 15"/>
</dbReference>
<keyword evidence="3" id="KW-0808">Transferase</keyword>
<gene>
    <name evidence="11" type="ORF">D0Y65_040528</name>
</gene>